<dbReference type="FunFam" id="3.40.50.300:FF:001638">
    <property type="entry name" value="NACHT and WD40 domain protein"/>
    <property type="match status" value="1"/>
</dbReference>
<comment type="caution">
    <text evidence="5">The sequence shown here is derived from an EMBL/GenBank/DDBJ whole genome shotgun (WGS) entry which is preliminary data.</text>
</comment>
<dbReference type="Gene3D" id="2.130.10.10">
    <property type="entry name" value="YVTN repeat-like/Quinoprotein amine dehydrogenase"/>
    <property type="match status" value="5"/>
</dbReference>
<dbReference type="InterPro" id="IPR027417">
    <property type="entry name" value="P-loop_NTPase"/>
</dbReference>
<feature type="repeat" description="WD" evidence="3">
    <location>
        <begin position="765"/>
        <end position="806"/>
    </location>
</feature>
<keyword evidence="1 3" id="KW-0853">WD repeat</keyword>
<dbReference type="InterPro" id="IPR020472">
    <property type="entry name" value="WD40_PAC1"/>
</dbReference>
<organism evidence="5 6">
    <name type="scientific">Penicillium cinerascens</name>
    <dbReference type="NCBI Taxonomy" id="70096"/>
    <lineage>
        <taxon>Eukaryota</taxon>
        <taxon>Fungi</taxon>
        <taxon>Dikarya</taxon>
        <taxon>Ascomycota</taxon>
        <taxon>Pezizomycotina</taxon>
        <taxon>Eurotiomycetes</taxon>
        <taxon>Eurotiomycetidae</taxon>
        <taxon>Eurotiales</taxon>
        <taxon>Aspergillaceae</taxon>
        <taxon>Penicillium</taxon>
    </lineage>
</organism>
<dbReference type="InterPro" id="IPR019775">
    <property type="entry name" value="WD40_repeat_CS"/>
</dbReference>
<dbReference type="PROSITE" id="PS50082">
    <property type="entry name" value="WD_REPEATS_2"/>
    <property type="match status" value="9"/>
</dbReference>
<dbReference type="SUPFAM" id="SSF52540">
    <property type="entry name" value="P-loop containing nucleoside triphosphate hydrolases"/>
    <property type="match status" value="1"/>
</dbReference>
<dbReference type="CDD" id="cd00200">
    <property type="entry name" value="WD40"/>
    <property type="match status" value="1"/>
</dbReference>
<evidence type="ECO:0000256" key="1">
    <source>
        <dbReference type="ARBA" id="ARBA00022574"/>
    </source>
</evidence>
<dbReference type="Pfam" id="PF17046">
    <property type="entry name" value="Ses_B"/>
    <property type="match status" value="1"/>
</dbReference>
<dbReference type="InterPro" id="IPR056884">
    <property type="entry name" value="NPHP3-like_N"/>
</dbReference>
<feature type="repeat" description="WD" evidence="3">
    <location>
        <begin position="512"/>
        <end position="553"/>
    </location>
</feature>
<dbReference type="InterPro" id="IPR031469">
    <property type="entry name" value="SesB_dom"/>
</dbReference>
<dbReference type="AlphaFoldDB" id="A0A9W9JED3"/>
<dbReference type="PANTHER" id="PTHR19848:SF8">
    <property type="entry name" value="F-BOX AND WD REPEAT DOMAIN CONTAINING 7"/>
    <property type="match status" value="1"/>
</dbReference>
<feature type="repeat" description="WD" evidence="3">
    <location>
        <begin position="554"/>
        <end position="595"/>
    </location>
</feature>
<evidence type="ECO:0000313" key="6">
    <source>
        <dbReference type="Proteomes" id="UP001150904"/>
    </source>
</evidence>
<keyword evidence="2" id="KW-0677">Repeat</keyword>
<reference evidence="5" key="2">
    <citation type="journal article" date="2023" name="IMA Fungus">
        <title>Comparative genomic study of the Penicillium genus elucidates a diverse pangenome and 15 lateral gene transfer events.</title>
        <authorList>
            <person name="Petersen C."/>
            <person name="Sorensen T."/>
            <person name="Nielsen M.R."/>
            <person name="Sondergaard T.E."/>
            <person name="Sorensen J.L."/>
            <person name="Fitzpatrick D.A."/>
            <person name="Frisvad J.C."/>
            <person name="Nielsen K.L."/>
        </authorList>
    </citation>
    <scope>NUCLEOTIDE SEQUENCE</scope>
    <source>
        <strain evidence="5">IBT 15544</strain>
    </source>
</reference>
<feature type="repeat" description="WD" evidence="3">
    <location>
        <begin position="723"/>
        <end position="764"/>
    </location>
</feature>
<dbReference type="InterPro" id="IPR001680">
    <property type="entry name" value="WD40_rpt"/>
</dbReference>
<feature type="domain" description="NACHT" evidence="4">
    <location>
        <begin position="91"/>
        <end position="235"/>
    </location>
</feature>
<feature type="repeat" description="WD" evidence="3">
    <location>
        <begin position="681"/>
        <end position="722"/>
    </location>
</feature>
<evidence type="ECO:0000256" key="2">
    <source>
        <dbReference type="ARBA" id="ARBA00022737"/>
    </source>
</evidence>
<dbReference type="PROSITE" id="PS50294">
    <property type="entry name" value="WD_REPEATS_REGION"/>
    <property type="match status" value="8"/>
</dbReference>
<gene>
    <name evidence="5" type="ORF">N7498_008902</name>
</gene>
<proteinExistence type="predicted"/>
<dbReference type="OrthoDB" id="538223at2759"/>
<dbReference type="EMBL" id="JAPQKR010000015">
    <property type="protein sequence ID" value="KAJ5195464.1"/>
    <property type="molecule type" value="Genomic_DNA"/>
</dbReference>
<keyword evidence="6" id="KW-1185">Reference proteome</keyword>
<dbReference type="Pfam" id="PF00400">
    <property type="entry name" value="WD40"/>
    <property type="match status" value="10"/>
</dbReference>
<dbReference type="PROSITE" id="PS50837">
    <property type="entry name" value="NACHT"/>
    <property type="match status" value="1"/>
</dbReference>
<dbReference type="Gene3D" id="3.40.50.300">
    <property type="entry name" value="P-loop containing nucleotide triphosphate hydrolases"/>
    <property type="match status" value="1"/>
</dbReference>
<dbReference type="InterPro" id="IPR036322">
    <property type="entry name" value="WD40_repeat_dom_sf"/>
</dbReference>
<reference evidence="5" key="1">
    <citation type="submission" date="2022-12" db="EMBL/GenBank/DDBJ databases">
        <authorList>
            <person name="Petersen C."/>
        </authorList>
    </citation>
    <scope>NUCLEOTIDE SEQUENCE</scope>
    <source>
        <strain evidence="5">IBT 15544</strain>
    </source>
</reference>
<feature type="repeat" description="WD" evidence="3">
    <location>
        <begin position="891"/>
        <end position="926"/>
    </location>
</feature>
<evidence type="ECO:0000313" key="5">
    <source>
        <dbReference type="EMBL" id="KAJ5195464.1"/>
    </source>
</evidence>
<dbReference type="PROSITE" id="PS00678">
    <property type="entry name" value="WD_REPEATS_1"/>
    <property type="match status" value="8"/>
</dbReference>
<feature type="repeat" description="WD" evidence="3">
    <location>
        <begin position="807"/>
        <end position="848"/>
    </location>
</feature>
<dbReference type="PRINTS" id="PR00320">
    <property type="entry name" value="GPROTEINBRPT"/>
</dbReference>
<dbReference type="PANTHER" id="PTHR19848">
    <property type="entry name" value="WD40 REPEAT PROTEIN"/>
    <property type="match status" value="1"/>
</dbReference>
<dbReference type="InterPro" id="IPR007111">
    <property type="entry name" value="NACHT_NTPase"/>
</dbReference>
<name>A0A9W9JED3_9EURO</name>
<feature type="repeat" description="WD" evidence="3">
    <location>
        <begin position="849"/>
        <end position="890"/>
    </location>
</feature>
<dbReference type="InterPro" id="IPR015943">
    <property type="entry name" value="WD40/YVTN_repeat-like_dom_sf"/>
</dbReference>
<accession>A0A9W9JED3</accession>
<dbReference type="SUPFAM" id="SSF50978">
    <property type="entry name" value="WD40 repeat-like"/>
    <property type="match status" value="2"/>
</dbReference>
<dbReference type="SMART" id="SM00320">
    <property type="entry name" value="WD40"/>
    <property type="match status" value="10"/>
</dbReference>
<dbReference type="Pfam" id="PF24883">
    <property type="entry name" value="NPHP3_N"/>
    <property type="match status" value="1"/>
</dbReference>
<sequence length="931" mass="102892">MALSSTTSISGSNSGLQIGQNYGPITANFNPTTEQFEISANRACLRDLQTTNPRHDKDRIEKDKGGLLKDAYCWILEHADFKQWRSQEQCQLLWVKGDPGKGKTMLLCGIIDELLIASDSAVVSFFFCQATDVRLNHATAVLRGLIFMLVEQQPSLVSYIRRQYDKAGKQTFEDVNAWEALSEILTGILKDLRLQTTYLIIDALDECTTGLNRLLDLLAQKSSVYPHIKWIVSSRNWPAIEGTLDAVKQKTKLWLELNEKSVSKAVAAFIHYKVQKLSEQKKYTNEICDAVSRHLLSNAHGTFLWVALVCKALADVPRRHVQKKLKEFPSGLDELYRRMLGQIDDSDDAELCKSLLSVITTVYRPITLDELPFCMDLPEEVVDDLDLAEIVGLCGSFLTLRGRTISLVHQSAKDFLLRDAVHEVFPHGKDGVHDFIALKSLQAMSGALRCDIYSLFHPGYPIHMVKQPDPDPLVALRPAGSLTRKQFRAKEPAWVIAKPAMPDDWSACLQTLEGHSKRVNSVIFSHDSKLLASGSDDGMIKVWNADSGECLQTFEGHNDSVNSVTFSNDSRLLASASVDQTIKVWETSNGECLQTLKGHSEWVNFVTFSHDSKLLASASGIYAYDPFDDDFGSDCLNSLGGYSGSVNSVDFSHNSKLLSSASENNTLKLWDTNSGHCLYTLKGHSKRVNSVTFTYDSNVLASGSDDGIVKVWDANSGECLQTLKGHSGLVTSVTFSHDSTLLASASYDCTVKVWDTSSGECLQTLKGHSDSVRSVNFSYDSKLLASASYDYTVKVWDTSSGTCLQTLDGYGHSVSLVVFSYDSKLLALLSDSRTVKLWDTSSGSCLQTLKGHSDSVRSVTFSYDSKLLASASYDCTVKVWDTSSGECLQTPNGHSDLVRSVTFSYDSKILVSLSDDSTTKVWDVNNVFVFL</sequence>
<protein>
    <recommendedName>
        <fullName evidence="4">NACHT domain-containing protein</fullName>
    </recommendedName>
</protein>
<dbReference type="GeneID" id="83183265"/>
<evidence type="ECO:0000259" key="4">
    <source>
        <dbReference type="PROSITE" id="PS50837"/>
    </source>
</evidence>
<feature type="repeat" description="WD" evidence="3">
    <location>
        <begin position="639"/>
        <end position="680"/>
    </location>
</feature>
<dbReference type="RefSeq" id="XP_058305952.1">
    <property type="nucleotide sequence ID" value="XM_058455964.1"/>
</dbReference>
<dbReference type="Proteomes" id="UP001150904">
    <property type="component" value="Unassembled WGS sequence"/>
</dbReference>
<evidence type="ECO:0000256" key="3">
    <source>
        <dbReference type="PROSITE-ProRule" id="PRU00221"/>
    </source>
</evidence>